<sequence length="85" mass="10301">MTLLIQKPDRTQESVMPINRNFWNRKRNVFELQQSKRNIWKKFRRPVNSYAFSSPYLDRIEGTYDKSLLAKKRYDKGSTPFHSFV</sequence>
<reference evidence="1 2" key="2">
    <citation type="submission" date="2018-11" db="EMBL/GenBank/DDBJ databases">
        <authorList>
            <consortium name="Pathogen Informatics"/>
        </authorList>
    </citation>
    <scope>NUCLEOTIDE SEQUENCE [LARGE SCALE GENOMIC DNA]</scope>
</reference>
<dbReference type="EMBL" id="UYRR01001496">
    <property type="protein sequence ID" value="VDK18743.1"/>
    <property type="molecule type" value="Genomic_DNA"/>
</dbReference>
<accession>A0A0M3J1Y6</accession>
<evidence type="ECO:0000313" key="2">
    <source>
        <dbReference type="Proteomes" id="UP000267096"/>
    </source>
</evidence>
<gene>
    <name evidence="1" type="ORF">ASIM_LOCUS1419</name>
</gene>
<organism evidence="3">
    <name type="scientific">Anisakis simplex</name>
    <name type="common">Herring worm</name>
    <dbReference type="NCBI Taxonomy" id="6269"/>
    <lineage>
        <taxon>Eukaryota</taxon>
        <taxon>Metazoa</taxon>
        <taxon>Ecdysozoa</taxon>
        <taxon>Nematoda</taxon>
        <taxon>Chromadorea</taxon>
        <taxon>Rhabditida</taxon>
        <taxon>Spirurina</taxon>
        <taxon>Ascaridomorpha</taxon>
        <taxon>Ascaridoidea</taxon>
        <taxon>Anisakidae</taxon>
        <taxon>Anisakis</taxon>
        <taxon>Anisakis simplex complex</taxon>
    </lineage>
</organism>
<evidence type="ECO:0000313" key="1">
    <source>
        <dbReference type="EMBL" id="VDK18743.1"/>
    </source>
</evidence>
<proteinExistence type="predicted"/>
<dbReference type="AlphaFoldDB" id="A0A0M3J1Y6"/>
<keyword evidence="2" id="KW-1185">Reference proteome</keyword>
<evidence type="ECO:0000313" key="3">
    <source>
        <dbReference type="WBParaSite" id="ASIM_0000154001-mRNA-1"/>
    </source>
</evidence>
<dbReference type="Proteomes" id="UP000267096">
    <property type="component" value="Unassembled WGS sequence"/>
</dbReference>
<reference evidence="3" key="1">
    <citation type="submission" date="2017-02" db="UniProtKB">
        <authorList>
            <consortium name="WormBaseParasite"/>
        </authorList>
    </citation>
    <scope>IDENTIFICATION</scope>
</reference>
<protein>
    <submittedName>
        <fullName evidence="1 3">Uncharacterized protein</fullName>
    </submittedName>
</protein>
<dbReference type="WBParaSite" id="ASIM_0000154001-mRNA-1">
    <property type="protein sequence ID" value="ASIM_0000154001-mRNA-1"/>
    <property type="gene ID" value="ASIM_0000154001"/>
</dbReference>
<name>A0A0M3J1Y6_ANISI</name>